<feature type="domain" description="General stress protein FMN-binding split barrel" evidence="1">
    <location>
        <begin position="7"/>
        <end position="154"/>
    </location>
</feature>
<evidence type="ECO:0000313" key="3">
    <source>
        <dbReference type="Proteomes" id="UP001596379"/>
    </source>
</evidence>
<dbReference type="PANTHER" id="PTHR34818:SF1">
    <property type="entry name" value="PROTEIN BLI-3"/>
    <property type="match status" value="1"/>
</dbReference>
<dbReference type="SUPFAM" id="SSF50475">
    <property type="entry name" value="FMN-binding split barrel"/>
    <property type="match status" value="1"/>
</dbReference>
<comment type="caution">
    <text evidence="2">The sequence shown here is derived from an EMBL/GenBank/DDBJ whole genome shotgun (WGS) entry which is preliminary data.</text>
</comment>
<dbReference type="InterPro" id="IPR038725">
    <property type="entry name" value="YdaG_split_barrel_FMN-bd"/>
</dbReference>
<dbReference type="Proteomes" id="UP001596379">
    <property type="component" value="Unassembled WGS sequence"/>
</dbReference>
<evidence type="ECO:0000313" key="2">
    <source>
        <dbReference type="EMBL" id="MFC7298021.1"/>
    </source>
</evidence>
<dbReference type="EMBL" id="JBHTCC010000001">
    <property type="protein sequence ID" value="MFC7298021.1"/>
    <property type="molecule type" value="Genomic_DNA"/>
</dbReference>
<dbReference type="RefSeq" id="WP_382233143.1">
    <property type="nucleotide sequence ID" value="NZ_JBHTCC010000001.1"/>
</dbReference>
<organism evidence="2 3">
    <name type="scientific">Herminiimonas aquatilis</name>
    <dbReference type="NCBI Taxonomy" id="345342"/>
    <lineage>
        <taxon>Bacteria</taxon>
        <taxon>Pseudomonadati</taxon>
        <taxon>Pseudomonadota</taxon>
        <taxon>Betaproteobacteria</taxon>
        <taxon>Burkholderiales</taxon>
        <taxon>Oxalobacteraceae</taxon>
        <taxon>Herminiimonas</taxon>
    </lineage>
</organism>
<sequence length="165" mass="18439">MTSAHQDQLAALREKVEDVKFGMFTTTNPDLSLSSRPMTSQQIDTQGQLWFFTSDESAFVKNLAAQPLVNVTFAKPEDSLYVSISGRAMLIRNRDKAEELWNPMVGVWFPEALDDPHLALINVDIHSAEYWDATSSKMTQLFAIAKGVLTGKRPADLGEHVEIKL</sequence>
<proteinExistence type="predicted"/>
<gene>
    <name evidence="2" type="ORF">ACFQO0_06200</name>
</gene>
<reference evidence="3" key="1">
    <citation type="journal article" date="2019" name="Int. J. Syst. Evol. Microbiol.">
        <title>The Global Catalogue of Microorganisms (GCM) 10K type strain sequencing project: providing services to taxonomists for standard genome sequencing and annotation.</title>
        <authorList>
            <consortium name="The Broad Institute Genomics Platform"/>
            <consortium name="The Broad Institute Genome Sequencing Center for Infectious Disease"/>
            <person name="Wu L."/>
            <person name="Ma J."/>
        </authorList>
    </citation>
    <scope>NUCLEOTIDE SEQUENCE [LARGE SCALE GENOMIC DNA]</scope>
    <source>
        <strain evidence="3">CCUG 36956</strain>
    </source>
</reference>
<dbReference type="Pfam" id="PF16242">
    <property type="entry name" value="Pyrid_ox_like"/>
    <property type="match status" value="1"/>
</dbReference>
<name>A0ABW2J4H8_9BURK</name>
<accession>A0ABW2J4H8</accession>
<dbReference type="Gene3D" id="2.30.110.10">
    <property type="entry name" value="Electron Transport, Fmn-binding Protein, Chain A"/>
    <property type="match status" value="1"/>
</dbReference>
<evidence type="ECO:0000259" key="1">
    <source>
        <dbReference type="Pfam" id="PF16242"/>
    </source>
</evidence>
<dbReference type="InterPro" id="IPR052917">
    <property type="entry name" value="Stress-Dev_Protein"/>
</dbReference>
<dbReference type="InterPro" id="IPR012349">
    <property type="entry name" value="Split_barrel_FMN-bd"/>
</dbReference>
<keyword evidence="3" id="KW-1185">Reference proteome</keyword>
<protein>
    <submittedName>
        <fullName evidence="2">Pyridoxamine 5'-phosphate oxidase family protein</fullName>
    </submittedName>
</protein>
<dbReference type="PANTHER" id="PTHR34818">
    <property type="entry name" value="PROTEIN BLI-3"/>
    <property type="match status" value="1"/>
</dbReference>